<evidence type="ECO:0008006" key="3">
    <source>
        <dbReference type="Google" id="ProtNLM"/>
    </source>
</evidence>
<evidence type="ECO:0000256" key="1">
    <source>
        <dbReference type="SAM" id="MobiDB-lite"/>
    </source>
</evidence>
<feature type="region of interest" description="Disordered" evidence="1">
    <location>
        <begin position="54"/>
        <end position="73"/>
    </location>
</feature>
<evidence type="ECO:0000313" key="2">
    <source>
        <dbReference type="EMBL" id="GEU29851.1"/>
    </source>
</evidence>
<protein>
    <recommendedName>
        <fullName evidence="3">Integrase, catalytic region, zinc finger, CCHC-type, peptidase aspartic, catalytic</fullName>
    </recommendedName>
</protein>
<dbReference type="EMBL" id="BKCJ010000106">
    <property type="protein sequence ID" value="GEU29851.1"/>
    <property type="molecule type" value="Genomic_DNA"/>
</dbReference>
<gene>
    <name evidence="2" type="ORF">Tci_001829</name>
</gene>
<feature type="compositionally biased region" description="Basic and acidic residues" evidence="1">
    <location>
        <begin position="635"/>
        <end position="644"/>
    </location>
</feature>
<sequence>MDDTPANIIRDSPSPTDAEIVVTSEKTNNGGNTELMQIDEEQGKDVDEQVNLKENTDEIDQGQAGSDLGITFESRPSPEQVVMDEDQAGPDPGESQDLISLTRTLSSMKNLEDAYVVRDQFINGKSTKDEPENPMWKMTWTSTREVLQLTSSSSVEVSVAPKVGAATVASHARVLKLDTHTSLKAGPLESSPAPVSIAPMDSPFLCSDDFESDAEMPERHVLPTPHDAMLTRWRSRVASRSSSPTTSTPEIPVALILPAPFAIVAPSSEFPLAPVVAPPRIRRRQAILIQPREDIPIGQIYRTHPSRPYRVLIARKSVRPLPSHRLALRYTSHHLDCFTSGSSLGHSSSDHSSSRHSVLARYSSYESSTGPFRKRCRSLAATMTSSIHATRDLVPSRADLLLSRKRFRDFISPKDSVKEGIDTDVFEDIEDNATAIEVAVVRDVVAEVDAAIDIEATNIILQGSPKDIYTLINHYTDAKDIWDNLKMLLEGGQDNVVDEDLDKQSVQDLALNVDNVFQADDCDAFYSDYVKENVVPVVQSSVSSIQNDLYMMILNDMHEQPTQHVSDDTSANIFCDSPSPTDAETVAAFEKTTNVGDTELMQIDEEQGKDVDEQVKLKENTNEIDQGQTGSDLGRTFESRPSPE</sequence>
<dbReference type="AlphaFoldDB" id="A0A699GKJ5"/>
<accession>A0A699GKJ5</accession>
<feature type="region of interest" description="Disordered" evidence="1">
    <location>
        <begin position="617"/>
        <end position="644"/>
    </location>
</feature>
<name>A0A699GKJ5_TANCI</name>
<organism evidence="2">
    <name type="scientific">Tanacetum cinerariifolium</name>
    <name type="common">Dalmatian daisy</name>
    <name type="synonym">Chrysanthemum cinerariifolium</name>
    <dbReference type="NCBI Taxonomy" id="118510"/>
    <lineage>
        <taxon>Eukaryota</taxon>
        <taxon>Viridiplantae</taxon>
        <taxon>Streptophyta</taxon>
        <taxon>Embryophyta</taxon>
        <taxon>Tracheophyta</taxon>
        <taxon>Spermatophyta</taxon>
        <taxon>Magnoliopsida</taxon>
        <taxon>eudicotyledons</taxon>
        <taxon>Gunneridae</taxon>
        <taxon>Pentapetalae</taxon>
        <taxon>asterids</taxon>
        <taxon>campanulids</taxon>
        <taxon>Asterales</taxon>
        <taxon>Asteraceae</taxon>
        <taxon>Asteroideae</taxon>
        <taxon>Anthemideae</taxon>
        <taxon>Anthemidinae</taxon>
        <taxon>Tanacetum</taxon>
    </lineage>
</organism>
<reference evidence="2" key="1">
    <citation type="journal article" date="2019" name="Sci. Rep.">
        <title>Draft genome of Tanacetum cinerariifolium, the natural source of mosquito coil.</title>
        <authorList>
            <person name="Yamashiro T."/>
            <person name="Shiraishi A."/>
            <person name="Satake H."/>
            <person name="Nakayama K."/>
        </authorList>
    </citation>
    <scope>NUCLEOTIDE SEQUENCE</scope>
</reference>
<proteinExistence type="predicted"/>
<feature type="region of interest" description="Disordered" evidence="1">
    <location>
        <begin position="1"/>
        <end position="32"/>
    </location>
</feature>
<comment type="caution">
    <text evidence="2">The sequence shown here is derived from an EMBL/GenBank/DDBJ whole genome shotgun (WGS) entry which is preliminary data.</text>
</comment>